<reference evidence="1" key="1">
    <citation type="submission" date="2014-09" db="EMBL/GenBank/DDBJ databases">
        <title>Mitochondrial comparative genomics and phylogenetic signal assessment of mtDNA among arbuscular mycorrhizal fungal taxa.</title>
        <authorList>
            <person name="Nadimi M."/>
            <person name="Hijri M."/>
        </authorList>
    </citation>
    <scope>NUCLEOTIDE SEQUENCE</scope>
    <source>
        <strain evidence="1">DAOM240163</strain>
    </source>
</reference>
<name>A0A0U1YXX2_9GLOM</name>
<protein>
    <submittedName>
        <fullName evidence="1">Plasmid related DNA polymerase</fullName>
    </submittedName>
</protein>
<organism evidence="1">
    <name type="scientific">Rhizophagus aggregatus</name>
    <dbReference type="NCBI Taxonomy" id="241619"/>
    <lineage>
        <taxon>Eukaryota</taxon>
        <taxon>Fungi</taxon>
        <taxon>Fungi incertae sedis</taxon>
        <taxon>Mucoromycota</taxon>
        <taxon>Glomeromycotina</taxon>
        <taxon>Glomeromycetes</taxon>
        <taxon>Glomerales</taxon>
        <taxon>Glomeraceae</taxon>
        <taxon>Rhizophagus</taxon>
    </lineage>
</organism>
<dbReference type="InterPro" id="IPR043502">
    <property type="entry name" value="DNA/RNA_pol_sf"/>
</dbReference>
<proteinExistence type="predicted"/>
<geneLocation type="mitochondrion" evidence="1"/>
<dbReference type="AlphaFoldDB" id="A0A0U1YXX2"/>
<dbReference type="InterPro" id="IPR017964">
    <property type="entry name" value="DNA-dir_DNA_pol_B_CS"/>
</dbReference>
<sequence length="106" mass="11712">MNGKGGDSNLIKEYTKGLTLRTNVALASAVTAYSRMIINDHKLTALNSGANLYYSDTDSMVIDQELDSSKVDPAKLGYLKLEHTIEEGIFPLPKVYYLRTTEGHQS</sequence>
<dbReference type="PROSITE" id="PS00116">
    <property type="entry name" value="DNA_POLYMERASE_B"/>
    <property type="match status" value="1"/>
</dbReference>
<gene>
    <name evidence="1" type="primary">dpo</name>
</gene>
<evidence type="ECO:0000313" key="1">
    <source>
        <dbReference type="EMBL" id="AJK91355.1"/>
    </source>
</evidence>
<dbReference type="GO" id="GO:0000166">
    <property type="term" value="F:nucleotide binding"/>
    <property type="evidence" value="ECO:0007669"/>
    <property type="project" value="InterPro"/>
</dbReference>
<dbReference type="InterPro" id="IPR023211">
    <property type="entry name" value="DNA_pol_palm_dom_sf"/>
</dbReference>
<accession>A0A0U1YXX2</accession>
<keyword evidence="1" id="KW-0496">Mitochondrion</keyword>
<dbReference type="Gene3D" id="3.90.1600.10">
    <property type="entry name" value="Palm domain of DNA polymerase"/>
    <property type="match status" value="1"/>
</dbReference>
<dbReference type="SUPFAM" id="SSF56672">
    <property type="entry name" value="DNA/RNA polymerases"/>
    <property type="match status" value="1"/>
</dbReference>
<dbReference type="GO" id="GO:0003676">
    <property type="term" value="F:nucleic acid binding"/>
    <property type="evidence" value="ECO:0007669"/>
    <property type="project" value="InterPro"/>
</dbReference>
<dbReference type="EMBL" id="KM586390">
    <property type="protein sequence ID" value="AJK91355.1"/>
    <property type="molecule type" value="Genomic_DNA"/>
</dbReference>